<keyword evidence="3" id="KW-1185">Reference proteome</keyword>
<sequence>MSAHIPIRLQCLPPCDCAEFYSDGSSLRGPTQLQHLKYDSCGHPWFSHLVLDILETDALYPHRRRGLLESRCQGFVPNLRATLLTNHWNPHTLCVCGGEWKAHMSYHASVSPPVPSASPILSVAPTVLPAAPPPLAPTDTVPPLPTARAITAVAEHAAEHVARLPPPIQAIRSLAVMDTTDMNALRMDAAQRTLPQHQTASQMVPPSANAKGKHKARPASINPQKSRIEVDIMIAPNVQVHSELHRAVQVGRLEVPGLDEFVANKEEVVYNSSYPWVWLAPQHRGNTYSFQPAGSLSGAIITPSALVNMTRMFQPLPASQENRFFLIVAPCFGNIKGSIRYLVKPGEDIVDQDEPHACFCYRVLHAAGTGFYRKAGRSKDAPPAWPQKAEPLDSSDDEHGGALPNAPTGHPSPRFPSWSPPPVKVTLAAGPRTPTWRHSTPNGHERMSREPSPMPMGHDAHRMVIFNWQRACYLAVDRRYTNLGYRIAGNTVEDIAEVLWSWFQHTVKRLLASFDLRPFPSIQQFSLSDGGFHILQLFEEQTYMEGSHRGGPALGPGPKRSCLLATLQLMVQGKHYWKQRGDGTYTFILGSTRMPIDSRTQYFTTSGRLLALSLLQLGQGFVVSPWVMLALIGGLDAFGQLTLDEIWAFSESDANMVACWYQVDRRTRIDDRCPQCAAIQGLFAEALSVELADFADPRNEMSHHALTAHLNARMLLDDDVYWAHPDLVALRRGFDWEIAPGSTGALANKFIDMSRLWFMHLFL</sequence>
<evidence type="ECO:0000256" key="1">
    <source>
        <dbReference type="SAM" id="MobiDB-lite"/>
    </source>
</evidence>
<reference evidence="2" key="1">
    <citation type="submission" date="2023-06" db="EMBL/GenBank/DDBJ databases">
        <authorList>
            <consortium name="Lawrence Berkeley National Laboratory"/>
            <person name="Ahrendt S."/>
            <person name="Sahu N."/>
            <person name="Indic B."/>
            <person name="Wong-Bajracharya J."/>
            <person name="Merenyi Z."/>
            <person name="Ke H.-M."/>
            <person name="Monk M."/>
            <person name="Kocsube S."/>
            <person name="Drula E."/>
            <person name="Lipzen A."/>
            <person name="Balint B."/>
            <person name="Henrissat B."/>
            <person name="Andreopoulos B."/>
            <person name="Martin F.M."/>
            <person name="Harder C.B."/>
            <person name="Rigling D."/>
            <person name="Ford K.L."/>
            <person name="Foster G.D."/>
            <person name="Pangilinan J."/>
            <person name="Papanicolaou A."/>
            <person name="Barry K."/>
            <person name="LaButti K."/>
            <person name="Viragh M."/>
            <person name="Koriabine M."/>
            <person name="Yan M."/>
            <person name="Riley R."/>
            <person name="Champramary S."/>
            <person name="Plett K.L."/>
            <person name="Tsai I.J."/>
            <person name="Slot J."/>
            <person name="Sipos G."/>
            <person name="Plett J."/>
            <person name="Nagy L.G."/>
            <person name="Grigoriev I.V."/>
        </authorList>
    </citation>
    <scope>NUCLEOTIDE SEQUENCE</scope>
    <source>
        <strain evidence="2">FPL87.14</strain>
    </source>
</reference>
<comment type="caution">
    <text evidence="2">The sequence shown here is derived from an EMBL/GenBank/DDBJ whole genome shotgun (WGS) entry which is preliminary data.</text>
</comment>
<accession>A0AA39JN58</accession>
<proteinExistence type="predicted"/>
<evidence type="ECO:0000313" key="2">
    <source>
        <dbReference type="EMBL" id="KAK0445825.1"/>
    </source>
</evidence>
<feature type="region of interest" description="Disordered" evidence="1">
    <location>
        <begin position="375"/>
        <end position="456"/>
    </location>
</feature>
<dbReference type="AlphaFoldDB" id="A0AA39JN58"/>
<feature type="region of interest" description="Disordered" evidence="1">
    <location>
        <begin position="195"/>
        <end position="221"/>
    </location>
</feature>
<feature type="compositionally biased region" description="Polar residues" evidence="1">
    <location>
        <begin position="195"/>
        <end position="204"/>
    </location>
</feature>
<name>A0AA39JN58_9AGAR</name>
<gene>
    <name evidence="2" type="ORF">EV421DRAFT_1902191</name>
</gene>
<dbReference type="EMBL" id="JAUEPT010000015">
    <property type="protein sequence ID" value="KAK0445825.1"/>
    <property type="molecule type" value="Genomic_DNA"/>
</dbReference>
<dbReference type="Proteomes" id="UP001175226">
    <property type="component" value="Unassembled WGS sequence"/>
</dbReference>
<evidence type="ECO:0000313" key="3">
    <source>
        <dbReference type="Proteomes" id="UP001175226"/>
    </source>
</evidence>
<protein>
    <submittedName>
        <fullName evidence="2">Uncharacterized protein</fullName>
    </submittedName>
</protein>
<organism evidence="2 3">
    <name type="scientific">Armillaria borealis</name>
    <dbReference type="NCBI Taxonomy" id="47425"/>
    <lineage>
        <taxon>Eukaryota</taxon>
        <taxon>Fungi</taxon>
        <taxon>Dikarya</taxon>
        <taxon>Basidiomycota</taxon>
        <taxon>Agaricomycotina</taxon>
        <taxon>Agaricomycetes</taxon>
        <taxon>Agaricomycetidae</taxon>
        <taxon>Agaricales</taxon>
        <taxon>Marasmiineae</taxon>
        <taxon>Physalacriaceae</taxon>
        <taxon>Armillaria</taxon>
    </lineage>
</organism>